<keyword evidence="2" id="KW-1185">Reference proteome</keyword>
<reference evidence="1 2" key="1">
    <citation type="submission" date="2020-07" db="EMBL/GenBank/DDBJ databases">
        <title>Sequencing the genomes of 1000 actinobacteria strains.</title>
        <authorList>
            <person name="Klenk H.-P."/>
        </authorList>
    </citation>
    <scope>NUCLEOTIDE SEQUENCE [LARGE SCALE GENOMIC DNA]</scope>
    <source>
        <strain evidence="1 2">CXB654</strain>
    </source>
</reference>
<dbReference type="Proteomes" id="UP000589036">
    <property type="component" value="Unassembled WGS sequence"/>
</dbReference>
<name>A0A852TWZ9_9ACTN</name>
<evidence type="ECO:0000313" key="2">
    <source>
        <dbReference type="Proteomes" id="UP000589036"/>
    </source>
</evidence>
<dbReference type="InterPro" id="IPR009351">
    <property type="entry name" value="AlkZ-like"/>
</dbReference>
<evidence type="ECO:0008006" key="3">
    <source>
        <dbReference type="Google" id="ProtNLM"/>
    </source>
</evidence>
<protein>
    <recommendedName>
        <fullName evidence="3">Winged helix DNA-binding domain-containing protein</fullName>
    </recommendedName>
</protein>
<organism evidence="1 2">
    <name type="scientific">Spinactinospora alkalitolerans</name>
    <dbReference type="NCBI Taxonomy" id="687207"/>
    <lineage>
        <taxon>Bacteria</taxon>
        <taxon>Bacillati</taxon>
        <taxon>Actinomycetota</taxon>
        <taxon>Actinomycetes</taxon>
        <taxon>Streptosporangiales</taxon>
        <taxon>Nocardiopsidaceae</taxon>
        <taxon>Spinactinospora</taxon>
    </lineage>
</organism>
<dbReference type="PANTHER" id="PTHR38479:SF2">
    <property type="entry name" value="WINGED HELIX DNA-BINDING DOMAIN-CONTAINING PROTEIN"/>
    <property type="match status" value="1"/>
</dbReference>
<dbReference type="PANTHER" id="PTHR38479">
    <property type="entry name" value="LMO0824 PROTEIN"/>
    <property type="match status" value="1"/>
</dbReference>
<accession>A0A852TWZ9</accession>
<gene>
    <name evidence="1" type="ORF">HDA32_003588</name>
</gene>
<comment type="caution">
    <text evidence="1">The sequence shown here is derived from an EMBL/GenBank/DDBJ whole genome shotgun (WGS) entry which is preliminary data.</text>
</comment>
<dbReference type="EMBL" id="JACCCC010000001">
    <property type="protein sequence ID" value="NYE48468.1"/>
    <property type="molecule type" value="Genomic_DNA"/>
</dbReference>
<sequence>MLNSDRENIVAYRLSGHHLSEQVGSEDWLKAAECAPQNTPPGGALLGLRVRVAELRFSDVRAARDETRELVEVWSLRQSPCMMRVDEMPVFTTGVCPDDEESWRAVMQGFLPIMDGMGRSATEIVDLVDEALMDALDGGVKLSKRGMGEELGKRLPKEFAGWCEPTTFSNFTAILVRALSLRGGFVITPRSGNEAHFMRTDHWLGAEPPSMDRSEARASVVERYLRMYGPSTPDDFAAWAGISEAAAGRIWSEVESDLVEVDAGKRPAYVLKPHVKTLESPPRPAPYRLVPAYDPYLQQRERAIVAPDGALRKQIWKHTGNPGVVLRDGEVVALWRHRKKGRKLAVNVAPVSRLTAEDRAAIEEEAAPLAEFRELTETTVSFDF</sequence>
<dbReference type="RefSeq" id="WP_179644246.1">
    <property type="nucleotide sequence ID" value="NZ_BAAAYY010000004.1"/>
</dbReference>
<dbReference type="Pfam" id="PF06224">
    <property type="entry name" value="AlkZ-like"/>
    <property type="match status" value="1"/>
</dbReference>
<proteinExistence type="predicted"/>
<evidence type="ECO:0000313" key="1">
    <source>
        <dbReference type="EMBL" id="NYE48468.1"/>
    </source>
</evidence>
<dbReference type="AlphaFoldDB" id="A0A852TWZ9"/>